<evidence type="ECO:0000313" key="1">
    <source>
        <dbReference type="EMBL" id="SVA88320.1"/>
    </source>
</evidence>
<accession>A0A381ZGG2</accession>
<sequence length="239" mass="26541">MVGVVSFPCTTAAAPENLPKGKFEIGLFQPLQYGLSENIEISTHPVLMFFIPNLAVQKRHPSWAGLGLASRHSLVIPTPLLKMVTKKGVGGFISPEFDIPFMIALKNEIQLKRTLNDSWTLSGTAGLTLAYCSKKLDKRTTIDLPVVFPRLGVFYNGYGINIRLGFAGVISPKLGLLTDLNVLLLPGMEEGFAFEHKNLLTWALSGRTDIQVGYKLIYGEYPFGGQWHLLPLLDILWRW</sequence>
<protein>
    <submittedName>
        <fullName evidence="1">Uncharacterized protein</fullName>
    </submittedName>
</protein>
<gene>
    <name evidence="1" type="ORF">METZ01_LOCUS141174</name>
</gene>
<name>A0A381ZGG2_9ZZZZ</name>
<dbReference type="AlphaFoldDB" id="A0A381ZGG2"/>
<proteinExistence type="predicted"/>
<organism evidence="1">
    <name type="scientific">marine metagenome</name>
    <dbReference type="NCBI Taxonomy" id="408172"/>
    <lineage>
        <taxon>unclassified sequences</taxon>
        <taxon>metagenomes</taxon>
        <taxon>ecological metagenomes</taxon>
    </lineage>
</organism>
<reference evidence="1" key="1">
    <citation type="submission" date="2018-05" db="EMBL/GenBank/DDBJ databases">
        <authorList>
            <person name="Lanie J.A."/>
            <person name="Ng W.-L."/>
            <person name="Kazmierczak K.M."/>
            <person name="Andrzejewski T.M."/>
            <person name="Davidsen T.M."/>
            <person name="Wayne K.J."/>
            <person name="Tettelin H."/>
            <person name="Glass J.I."/>
            <person name="Rusch D."/>
            <person name="Podicherti R."/>
            <person name="Tsui H.-C.T."/>
            <person name="Winkler M.E."/>
        </authorList>
    </citation>
    <scope>NUCLEOTIDE SEQUENCE</scope>
</reference>
<dbReference type="EMBL" id="UINC01021225">
    <property type="protein sequence ID" value="SVA88320.1"/>
    <property type="molecule type" value="Genomic_DNA"/>
</dbReference>